<dbReference type="GO" id="GO:0006629">
    <property type="term" value="P:lipid metabolic process"/>
    <property type="evidence" value="ECO:0007669"/>
    <property type="project" value="InterPro"/>
</dbReference>
<organism evidence="5 6">
    <name type="scientific">Alternaria atra</name>
    <dbReference type="NCBI Taxonomy" id="119953"/>
    <lineage>
        <taxon>Eukaryota</taxon>
        <taxon>Fungi</taxon>
        <taxon>Dikarya</taxon>
        <taxon>Ascomycota</taxon>
        <taxon>Pezizomycotina</taxon>
        <taxon>Dothideomycetes</taxon>
        <taxon>Pleosporomycetidae</taxon>
        <taxon>Pleosporales</taxon>
        <taxon>Pleosporineae</taxon>
        <taxon>Pleosporaceae</taxon>
        <taxon>Alternaria</taxon>
        <taxon>Alternaria sect. Ulocladioides</taxon>
    </lineage>
</organism>
<gene>
    <name evidence="5" type="ORF">ALTATR162_LOCUS5120</name>
</gene>
<evidence type="ECO:0000313" key="6">
    <source>
        <dbReference type="Proteomes" id="UP000676310"/>
    </source>
</evidence>
<evidence type="ECO:0000256" key="3">
    <source>
        <dbReference type="ARBA" id="ARBA00012083"/>
    </source>
</evidence>
<dbReference type="InterPro" id="IPR025532">
    <property type="entry name" value="G6P_1-epimerase"/>
</dbReference>
<dbReference type="InterPro" id="IPR008183">
    <property type="entry name" value="Aldose_1/G6P_1-epimerase"/>
</dbReference>
<dbReference type="AlphaFoldDB" id="A0A8J2N1F5"/>
<dbReference type="InterPro" id="IPR017946">
    <property type="entry name" value="PLC-like_Pdiesterase_TIM-brl"/>
</dbReference>
<dbReference type="GeneID" id="67016864"/>
<dbReference type="InterPro" id="IPR014718">
    <property type="entry name" value="GH-type_carb-bd"/>
</dbReference>
<dbReference type="InterPro" id="IPR011013">
    <property type="entry name" value="Gal_mutarotase_sf_dom"/>
</dbReference>
<dbReference type="EMBL" id="CAJRGZ010000019">
    <property type="protein sequence ID" value="CAG5158518.1"/>
    <property type="molecule type" value="Genomic_DNA"/>
</dbReference>
<name>A0A8J2N1F5_9PLEO</name>
<dbReference type="SUPFAM" id="SSF51695">
    <property type="entry name" value="PLC-like phosphodiesterases"/>
    <property type="match status" value="1"/>
</dbReference>
<sequence>MPSKGVRCFTYIAADGVEIEYTVPKQNVKRSDQQQFLHDHLEVESSNLPRFKFTGNFEFIVRQHGQELTKQWVAINSMTGKLEDGTMVNMDQTPSIFANDLIITYGFYDAGPGLAELPKQHQCYVTVTKNYENWMRDVIPQASDKSNRPFHKMVLPSAHDIGMNNMSSSLSMLKNAGTGIIKEVLGRSLPHALSILNKVGDGAINRIAPDIIRALAITQKDTLDTILKIGARYFEFRPAKCHRQMQKVSPLEDTWYFQHGAIPGMPYRTLLDHIIRFLLDHRDEIIVVHNRWDGVPGDCPRPNDDELRDVLNDLLRDKDLKPGNQDDMMHRSIRDLRTSNTRLILLKDTAQISNYDDVANATLTGDSMVEKLSVMAQDPPKGHPITLLQCQATATNIRDVIIASVLDSDVSTSPILATKPVCDHKILPLEQSTNQGRKQFEPSKYIPHHHFELQQHIVIIMVERANKPSALNAPTASGPGPQVDIVGEGGSQKVVARLPSGESVEVLLFGATVTSWKSNGGKTENLWLSDAADLTGKKPVRGGIPVVFPVFGPPPKDGHATSSLPQHGFARGSRWEYMGKSTAEDALDSNSIKLDFGLDRQSLSEESRKAWPLDFGLVYSVTLSKDSLQAVLTVRNEGEESFEFQFLLHTYFRIQDVSKIAITGLSGTEYIDKVLNASTHTQSDNQLKITGETDRVYKDIKQDTTSITEDGKPRFDVIRDNVKDTVTWNPWIEKAKAMGDFSPDDGYKNMVCVEIGAVDGWQRLEKGEVWEGGMLVKSHL</sequence>
<dbReference type="OrthoDB" id="1046782at2759"/>
<evidence type="ECO:0000313" key="5">
    <source>
        <dbReference type="EMBL" id="CAG5158518.1"/>
    </source>
</evidence>
<dbReference type="CDD" id="cd09020">
    <property type="entry name" value="D-hex-6-P-epi_like"/>
    <property type="match status" value="1"/>
</dbReference>
<dbReference type="GO" id="GO:0008081">
    <property type="term" value="F:phosphoric diester hydrolase activity"/>
    <property type="evidence" value="ECO:0007669"/>
    <property type="project" value="InterPro"/>
</dbReference>
<dbReference type="PANTHER" id="PTHR11122">
    <property type="entry name" value="APOSPORY-ASSOCIATED PROTEIN C-RELATED"/>
    <property type="match status" value="1"/>
</dbReference>
<comment type="caution">
    <text evidence="5">The sequence shown here is derived from an EMBL/GenBank/DDBJ whole genome shotgun (WGS) entry which is preliminary data.</text>
</comment>
<keyword evidence="6" id="KW-1185">Reference proteome</keyword>
<keyword evidence="4" id="KW-0413">Isomerase</keyword>
<reference evidence="5" key="1">
    <citation type="submission" date="2021-05" db="EMBL/GenBank/DDBJ databases">
        <authorList>
            <person name="Stam R."/>
        </authorList>
    </citation>
    <scope>NUCLEOTIDE SEQUENCE</scope>
    <source>
        <strain evidence="5">CS162</strain>
    </source>
</reference>
<dbReference type="EC" id="5.1.3.15" evidence="3"/>
<accession>A0A8J2N1F5</accession>
<dbReference type="Gene3D" id="3.20.20.190">
    <property type="entry name" value="Phosphatidylinositol (PI) phosphodiesterase"/>
    <property type="match status" value="1"/>
</dbReference>
<dbReference type="GO" id="GO:0005737">
    <property type="term" value="C:cytoplasm"/>
    <property type="evidence" value="ECO:0007669"/>
    <property type="project" value="TreeGrafter"/>
</dbReference>
<dbReference type="PANTHER" id="PTHR11122:SF13">
    <property type="entry name" value="GLUCOSE-6-PHOSPHATE 1-EPIMERASE"/>
    <property type="match status" value="1"/>
</dbReference>
<comment type="similarity">
    <text evidence="2">Belongs to the glucose-6-phosphate 1-epimerase family.</text>
</comment>
<dbReference type="Gene3D" id="2.70.98.10">
    <property type="match status" value="1"/>
</dbReference>
<dbReference type="GO" id="GO:0005975">
    <property type="term" value="P:carbohydrate metabolic process"/>
    <property type="evidence" value="ECO:0007669"/>
    <property type="project" value="InterPro"/>
</dbReference>
<dbReference type="GO" id="GO:0047938">
    <property type="term" value="F:glucose-6-phosphate 1-epimerase activity"/>
    <property type="evidence" value="ECO:0007669"/>
    <property type="project" value="UniProtKB-EC"/>
</dbReference>
<dbReference type="GO" id="GO:0030246">
    <property type="term" value="F:carbohydrate binding"/>
    <property type="evidence" value="ECO:0007669"/>
    <property type="project" value="InterPro"/>
</dbReference>
<comment type="catalytic activity">
    <reaction evidence="1">
        <text>alpha-D-glucose 6-phosphate = beta-D-glucose 6-phosphate</text>
        <dbReference type="Rhea" id="RHEA:16249"/>
        <dbReference type="ChEBI" id="CHEBI:58225"/>
        <dbReference type="ChEBI" id="CHEBI:58247"/>
        <dbReference type="EC" id="5.1.3.15"/>
    </reaction>
</comment>
<dbReference type="RefSeq" id="XP_043168672.1">
    <property type="nucleotide sequence ID" value="XM_043312737.1"/>
</dbReference>
<evidence type="ECO:0000256" key="2">
    <source>
        <dbReference type="ARBA" id="ARBA00005866"/>
    </source>
</evidence>
<evidence type="ECO:0000256" key="1">
    <source>
        <dbReference type="ARBA" id="ARBA00001096"/>
    </source>
</evidence>
<evidence type="ECO:0000256" key="4">
    <source>
        <dbReference type="ARBA" id="ARBA00023235"/>
    </source>
</evidence>
<dbReference type="Pfam" id="PF01263">
    <property type="entry name" value="Aldose_epim"/>
    <property type="match status" value="1"/>
</dbReference>
<dbReference type="SUPFAM" id="SSF74650">
    <property type="entry name" value="Galactose mutarotase-like"/>
    <property type="match status" value="1"/>
</dbReference>
<dbReference type="Proteomes" id="UP000676310">
    <property type="component" value="Unassembled WGS sequence"/>
</dbReference>
<proteinExistence type="inferred from homology"/>
<protein>
    <recommendedName>
        <fullName evidence="3">glucose-6-phosphate 1-epimerase</fullName>
        <ecNumber evidence="3">5.1.3.15</ecNumber>
    </recommendedName>
</protein>